<gene>
    <name evidence="1" type="ORF">PFX98_08370</name>
</gene>
<evidence type="ECO:0000313" key="2">
    <source>
        <dbReference type="Proteomes" id="UP001177769"/>
    </source>
</evidence>
<dbReference type="RefSeq" id="WP_285234736.1">
    <property type="nucleotide sequence ID" value="NZ_CP116346.1"/>
</dbReference>
<reference evidence="1" key="1">
    <citation type="submission" date="2023-01" db="EMBL/GenBank/DDBJ databases">
        <title>Whole genome sequence of Paucibacter sp. S2-9 isolated from pond sediment.</title>
        <authorList>
            <person name="Jung J.Y."/>
        </authorList>
    </citation>
    <scope>NUCLEOTIDE SEQUENCE</scope>
    <source>
        <strain evidence="1">S2-9</strain>
    </source>
</reference>
<accession>A0AA95NHG2</accession>
<organism evidence="1 2">
    <name type="scientific">Paucibacter sediminis</name>
    <dbReference type="NCBI Taxonomy" id="3019553"/>
    <lineage>
        <taxon>Bacteria</taxon>
        <taxon>Pseudomonadati</taxon>
        <taxon>Pseudomonadota</taxon>
        <taxon>Betaproteobacteria</taxon>
        <taxon>Burkholderiales</taxon>
        <taxon>Sphaerotilaceae</taxon>
        <taxon>Roseateles</taxon>
    </lineage>
</organism>
<dbReference type="AlphaFoldDB" id="A0AA95NHG2"/>
<name>A0AA95NHG2_9BURK</name>
<dbReference type="EMBL" id="CP116346">
    <property type="protein sequence ID" value="WIT13618.1"/>
    <property type="molecule type" value="Genomic_DNA"/>
</dbReference>
<protein>
    <submittedName>
        <fullName evidence="1">Uncharacterized protein</fullName>
    </submittedName>
</protein>
<keyword evidence="2" id="KW-1185">Reference proteome</keyword>
<dbReference type="KEGG" id="pais:PFX98_08370"/>
<sequence length="123" mass="13156">MHFVYVKVPLRGLAKQALDALHQALESALETSATGSLLSWGTSVPSAGASESDPGSFHRVDIELHDQEAGLQVLREVLPRLSAAHGTELHFTVRGAALQQTLSEAGWGAQVARAGSHRPRREV</sequence>
<proteinExistence type="predicted"/>
<dbReference type="Proteomes" id="UP001177769">
    <property type="component" value="Chromosome"/>
</dbReference>
<evidence type="ECO:0000313" key="1">
    <source>
        <dbReference type="EMBL" id="WIT13618.1"/>
    </source>
</evidence>